<organism evidence="2 3">
    <name type="scientific">Pythium insidiosum</name>
    <name type="common">Pythiosis disease agent</name>
    <dbReference type="NCBI Taxonomy" id="114742"/>
    <lineage>
        <taxon>Eukaryota</taxon>
        <taxon>Sar</taxon>
        <taxon>Stramenopiles</taxon>
        <taxon>Oomycota</taxon>
        <taxon>Peronosporomycetes</taxon>
        <taxon>Pythiales</taxon>
        <taxon>Pythiaceae</taxon>
        <taxon>Pythium</taxon>
    </lineage>
</organism>
<feature type="region of interest" description="Disordered" evidence="1">
    <location>
        <begin position="110"/>
        <end position="197"/>
    </location>
</feature>
<feature type="region of interest" description="Disordered" evidence="1">
    <location>
        <begin position="1"/>
        <end position="39"/>
    </location>
</feature>
<feature type="region of interest" description="Disordered" evidence="1">
    <location>
        <begin position="214"/>
        <end position="270"/>
    </location>
</feature>
<evidence type="ECO:0000313" key="2">
    <source>
        <dbReference type="EMBL" id="KAJ0409675.1"/>
    </source>
</evidence>
<feature type="compositionally biased region" description="Polar residues" evidence="1">
    <location>
        <begin position="162"/>
        <end position="184"/>
    </location>
</feature>
<reference evidence="2" key="1">
    <citation type="submission" date="2021-12" db="EMBL/GenBank/DDBJ databases">
        <title>Prjna785345.</title>
        <authorList>
            <person name="Rujirawat T."/>
            <person name="Krajaejun T."/>
        </authorList>
    </citation>
    <scope>NUCLEOTIDE SEQUENCE</scope>
    <source>
        <strain evidence="2">Pi057C3</strain>
    </source>
</reference>
<dbReference type="EMBL" id="JAKCXM010000003">
    <property type="protein sequence ID" value="KAJ0409675.1"/>
    <property type="molecule type" value="Genomic_DNA"/>
</dbReference>
<name>A0AAD5QAX5_PYTIN</name>
<dbReference type="Proteomes" id="UP001209570">
    <property type="component" value="Unassembled WGS sequence"/>
</dbReference>
<comment type="caution">
    <text evidence="2">The sequence shown here is derived from an EMBL/GenBank/DDBJ whole genome shotgun (WGS) entry which is preliminary data.</text>
</comment>
<evidence type="ECO:0000256" key="1">
    <source>
        <dbReference type="SAM" id="MobiDB-lite"/>
    </source>
</evidence>
<feature type="compositionally biased region" description="Polar residues" evidence="1">
    <location>
        <begin position="216"/>
        <end position="232"/>
    </location>
</feature>
<feature type="compositionally biased region" description="Polar residues" evidence="1">
    <location>
        <begin position="110"/>
        <end position="119"/>
    </location>
</feature>
<keyword evidence="3" id="KW-1185">Reference proteome</keyword>
<evidence type="ECO:0000313" key="3">
    <source>
        <dbReference type="Proteomes" id="UP001209570"/>
    </source>
</evidence>
<protein>
    <submittedName>
        <fullName evidence="2">Uncharacterized protein</fullName>
    </submittedName>
</protein>
<accession>A0AAD5QAX5</accession>
<proteinExistence type="predicted"/>
<dbReference type="AlphaFoldDB" id="A0AAD5QAX5"/>
<sequence length="312" mass="34337">MIQHPSLAGPRRRPQESFNSSAALFPSSGAEQLTPPPDAKAVTLELQSLRRRERELGALVEDLQTEQRVAKERLALYSILALKLKRELINERLAHIDSRKEVDELRSQLNISDASTTSPDVPRVKRSSTESDRRTVERQDSSRDSEEDPWTSPIKSGEDPTTAGSTSLAPLSFGSFYSSRQPNTNDEDDEEASSGMQPLRNSLMGQFLPSALLDSPQLTPTARSTSSKTAADNQVDDEVTSDRPLSDDENDEDTAATSSHHLPSATEDESIKTATVLERFFETIVSPIDLGLGGQHCHRVICVVSKRKNPSD</sequence>
<gene>
    <name evidence="2" type="ORF">P43SY_008547</name>
</gene>
<feature type="compositionally biased region" description="Basic and acidic residues" evidence="1">
    <location>
        <begin position="127"/>
        <end position="144"/>
    </location>
</feature>